<gene>
    <name evidence="5" type="ORF">GCM10009554_63620</name>
</gene>
<dbReference type="Proteomes" id="UP001500542">
    <property type="component" value="Unassembled WGS sequence"/>
</dbReference>
<protein>
    <submittedName>
        <fullName evidence="5">Small ribosomal subunit Rsm22 family protein</fullName>
    </submittedName>
</protein>
<evidence type="ECO:0000256" key="4">
    <source>
        <dbReference type="ARBA" id="ARBA00023014"/>
    </source>
</evidence>
<keyword evidence="3" id="KW-0408">Iron</keyword>
<comment type="caution">
    <text evidence="5">The sequence shown here is derived from an EMBL/GenBank/DDBJ whole genome shotgun (WGS) entry which is preliminary data.</text>
</comment>
<dbReference type="PANTHER" id="PTHR13184">
    <property type="entry name" value="37S RIBOSOMAL PROTEIN S22"/>
    <property type="match status" value="1"/>
</dbReference>
<reference evidence="6" key="1">
    <citation type="journal article" date="2019" name="Int. J. Syst. Evol. Microbiol.">
        <title>The Global Catalogue of Microorganisms (GCM) 10K type strain sequencing project: providing services to taxonomists for standard genome sequencing and annotation.</title>
        <authorList>
            <consortium name="The Broad Institute Genomics Platform"/>
            <consortium name="The Broad Institute Genome Sequencing Center for Infectious Disease"/>
            <person name="Wu L."/>
            <person name="Ma J."/>
        </authorList>
    </citation>
    <scope>NUCLEOTIDE SEQUENCE [LARGE SCALE GENOMIC DNA]</scope>
    <source>
        <strain evidence="6">JCM 10977</strain>
    </source>
</reference>
<dbReference type="PANTHER" id="PTHR13184:SF5">
    <property type="entry name" value="METHYLTRANSFERASE-LIKE PROTEIN 17, MITOCHONDRIAL"/>
    <property type="match status" value="1"/>
</dbReference>
<organism evidence="5 6">
    <name type="scientific">Kribbella koreensis</name>
    <dbReference type="NCBI Taxonomy" id="57909"/>
    <lineage>
        <taxon>Bacteria</taxon>
        <taxon>Bacillati</taxon>
        <taxon>Actinomycetota</taxon>
        <taxon>Actinomycetes</taxon>
        <taxon>Propionibacteriales</taxon>
        <taxon>Kribbellaceae</taxon>
        <taxon>Kribbella</taxon>
    </lineage>
</organism>
<dbReference type="Pfam" id="PF09243">
    <property type="entry name" value="Rsm22"/>
    <property type="match status" value="1"/>
</dbReference>
<dbReference type="SUPFAM" id="SSF53335">
    <property type="entry name" value="S-adenosyl-L-methionine-dependent methyltransferases"/>
    <property type="match status" value="1"/>
</dbReference>
<keyword evidence="1" id="KW-0479">Metal-binding</keyword>
<accession>A0ABP4BVK9</accession>
<dbReference type="InterPro" id="IPR052571">
    <property type="entry name" value="Mt_RNA_Methyltransferase"/>
</dbReference>
<sequence length="329" mass="35003">MADLPRDLRDALDAAASGASGAALSTSFKRLSTRYREEVAATAPILTSSTDVVTYSAYRMPATFGAVRAALEQAATSRPGFEPSSQLDLGGGTGAAIWAASAVWPSLKTVTVVEQVTEAIALGKQLAKGAESAAIRDAAWQAGRIDDLGTLAAADVVTVSYVLSELSATQQEKLVGQLAAQRGLVAIIEPGTPTGYERIVTARDQLIAAGHSIVAPCPHSLDCPIPRGRDWCHFASRVNRSAAHRQTKGAELSFEDEKFAYVISTPAIPEPAENRVLRHPQQRKGLVSLRLCTNEGSLEDTIVSKRQGPLYRSARDTEWGDPWPPISTS</sequence>
<keyword evidence="4" id="KW-0411">Iron-sulfur</keyword>
<dbReference type="InterPro" id="IPR029063">
    <property type="entry name" value="SAM-dependent_MTases_sf"/>
</dbReference>
<proteinExistence type="predicted"/>
<evidence type="ECO:0000313" key="6">
    <source>
        <dbReference type="Proteomes" id="UP001500542"/>
    </source>
</evidence>
<dbReference type="InterPro" id="IPR015324">
    <property type="entry name" value="Ribosomal_Rsm22-like"/>
</dbReference>
<dbReference type="RefSeq" id="WP_343978639.1">
    <property type="nucleotide sequence ID" value="NZ_BAAAHK010000017.1"/>
</dbReference>
<keyword evidence="2" id="KW-0809">Transit peptide</keyword>
<name>A0ABP4BVK9_9ACTN</name>
<dbReference type="Gene3D" id="3.40.50.150">
    <property type="entry name" value="Vaccinia Virus protein VP39"/>
    <property type="match status" value="1"/>
</dbReference>
<evidence type="ECO:0000256" key="1">
    <source>
        <dbReference type="ARBA" id="ARBA00022723"/>
    </source>
</evidence>
<evidence type="ECO:0000256" key="2">
    <source>
        <dbReference type="ARBA" id="ARBA00022946"/>
    </source>
</evidence>
<keyword evidence="6" id="KW-1185">Reference proteome</keyword>
<evidence type="ECO:0000256" key="3">
    <source>
        <dbReference type="ARBA" id="ARBA00023004"/>
    </source>
</evidence>
<dbReference type="EMBL" id="BAAAHK010000017">
    <property type="protein sequence ID" value="GAA0955607.1"/>
    <property type="molecule type" value="Genomic_DNA"/>
</dbReference>
<evidence type="ECO:0000313" key="5">
    <source>
        <dbReference type="EMBL" id="GAA0955607.1"/>
    </source>
</evidence>